<dbReference type="Proteomes" id="UP001597267">
    <property type="component" value="Unassembled WGS sequence"/>
</dbReference>
<sequence length="131" mass="14503">MVNRIVAYPARFELLHDDGDYYSVTFDDLPDTFTDARSLAQAIYRAEEVLGLMLYDAKVLPPASNVQSIQNKYPDDYVALIVCDLDKAAKEVTVPYVKKNTRIPADLAKRAESAGLNFSATLTEALKAKLG</sequence>
<accession>A0ABW4JD28</accession>
<organism evidence="1 2">
    <name type="scientific">Agrilactobacillus yilanensis</name>
    <dbReference type="NCBI Taxonomy" id="2485997"/>
    <lineage>
        <taxon>Bacteria</taxon>
        <taxon>Bacillati</taxon>
        <taxon>Bacillota</taxon>
        <taxon>Bacilli</taxon>
        <taxon>Lactobacillales</taxon>
        <taxon>Lactobacillaceae</taxon>
        <taxon>Agrilactobacillus</taxon>
    </lineage>
</organism>
<protein>
    <submittedName>
        <fullName evidence="1">Type II toxin-antitoxin system HicB family antitoxin</fullName>
    </submittedName>
</protein>
<dbReference type="Gene3D" id="3.30.160.250">
    <property type="match status" value="1"/>
</dbReference>
<name>A0ABW4JD28_9LACO</name>
<dbReference type="SUPFAM" id="SSF143100">
    <property type="entry name" value="TTHA1013/TTHA0281-like"/>
    <property type="match status" value="1"/>
</dbReference>
<proteinExistence type="predicted"/>
<keyword evidence="2" id="KW-1185">Reference proteome</keyword>
<comment type="caution">
    <text evidence="1">The sequence shown here is derived from an EMBL/GenBank/DDBJ whole genome shotgun (WGS) entry which is preliminary data.</text>
</comment>
<dbReference type="EMBL" id="JBHTOP010000026">
    <property type="protein sequence ID" value="MFD1672892.1"/>
    <property type="molecule type" value="Genomic_DNA"/>
</dbReference>
<gene>
    <name evidence="1" type="ORF">ACFQ5M_12350</name>
</gene>
<dbReference type="InterPro" id="IPR035069">
    <property type="entry name" value="TTHA1013/TTHA0281-like"/>
</dbReference>
<reference evidence="2" key="1">
    <citation type="journal article" date="2019" name="Int. J. Syst. Evol. Microbiol.">
        <title>The Global Catalogue of Microorganisms (GCM) 10K type strain sequencing project: providing services to taxonomists for standard genome sequencing and annotation.</title>
        <authorList>
            <consortium name="The Broad Institute Genomics Platform"/>
            <consortium name="The Broad Institute Genome Sequencing Center for Infectious Disease"/>
            <person name="Wu L."/>
            <person name="Ma J."/>
        </authorList>
    </citation>
    <scope>NUCLEOTIDE SEQUENCE [LARGE SCALE GENOMIC DNA]</scope>
    <source>
        <strain evidence="2">CCM 8896</strain>
    </source>
</reference>
<evidence type="ECO:0000313" key="1">
    <source>
        <dbReference type="EMBL" id="MFD1672892.1"/>
    </source>
</evidence>
<dbReference type="RefSeq" id="WP_125712925.1">
    <property type="nucleotide sequence ID" value="NZ_JBHTOP010000026.1"/>
</dbReference>
<evidence type="ECO:0000313" key="2">
    <source>
        <dbReference type="Proteomes" id="UP001597267"/>
    </source>
</evidence>